<dbReference type="InterPro" id="IPR043504">
    <property type="entry name" value="Peptidase_S1_PA_chymotrypsin"/>
</dbReference>
<gene>
    <name evidence="1" type="ORF">GE061_006939</name>
</gene>
<dbReference type="Gene3D" id="2.40.10.10">
    <property type="entry name" value="Trypsin-like serine proteases"/>
    <property type="match status" value="1"/>
</dbReference>
<dbReference type="InterPro" id="IPR009003">
    <property type="entry name" value="Peptidase_S1_PA"/>
</dbReference>
<dbReference type="AlphaFoldDB" id="A0A6A4JA13"/>
<comment type="caution">
    <text evidence="1">The sequence shown here is derived from an EMBL/GenBank/DDBJ whole genome shotgun (WGS) entry which is preliminary data.</text>
</comment>
<protein>
    <recommendedName>
        <fullName evidence="3">Peptidase S1 domain-containing protein</fullName>
    </recommendedName>
</protein>
<evidence type="ECO:0000313" key="1">
    <source>
        <dbReference type="EMBL" id="KAF6198916.1"/>
    </source>
</evidence>
<dbReference type="EMBL" id="WIXP02000015">
    <property type="protein sequence ID" value="KAF6198916.1"/>
    <property type="molecule type" value="Genomic_DNA"/>
</dbReference>
<evidence type="ECO:0000313" key="2">
    <source>
        <dbReference type="Proteomes" id="UP000466442"/>
    </source>
</evidence>
<proteinExistence type="predicted"/>
<dbReference type="Proteomes" id="UP000466442">
    <property type="component" value="Unassembled WGS sequence"/>
</dbReference>
<evidence type="ECO:0008006" key="3">
    <source>
        <dbReference type="Google" id="ProtNLM"/>
    </source>
</evidence>
<sequence>MCSGSFYSSLYVITSCRCFHSSIAIYPFHKERNASQYRVSVEPDERTILEISHFVTHPFCMKNKVKKPYKNHFGLIVLSKPFLISQVVPPLTTTSDIEYTRSEIINLSSKFTMCEVYGHHLDSGEIRVGSTKMILMKSEDCLLRLCIPKIGCKGKKSKITHGEDFCLKVPGDIRLDARFLEGSLVKCGGHVLGLVISPGSPRYPKVPTIFASVTQYLRNFPSPNV</sequence>
<name>A0A6A4JA13_APOLU</name>
<organism evidence="1 2">
    <name type="scientific">Apolygus lucorum</name>
    <name type="common">Small green plant bug</name>
    <name type="synonym">Lygocoris lucorum</name>
    <dbReference type="NCBI Taxonomy" id="248454"/>
    <lineage>
        <taxon>Eukaryota</taxon>
        <taxon>Metazoa</taxon>
        <taxon>Ecdysozoa</taxon>
        <taxon>Arthropoda</taxon>
        <taxon>Hexapoda</taxon>
        <taxon>Insecta</taxon>
        <taxon>Pterygota</taxon>
        <taxon>Neoptera</taxon>
        <taxon>Paraneoptera</taxon>
        <taxon>Hemiptera</taxon>
        <taxon>Heteroptera</taxon>
        <taxon>Panheteroptera</taxon>
        <taxon>Cimicomorpha</taxon>
        <taxon>Miridae</taxon>
        <taxon>Mirini</taxon>
        <taxon>Apolygus</taxon>
    </lineage>
</organism>
<accession>A0A6A4JA13</accession>
<dbReference type="SUPFAM" id="SSF50494">
    <property type="entry name" value="Trypsin-like serine proteases"/>
    <property type="match status" value="1"/>
</dbReference>
<reference evidence="1" key="1">
    <citation type="journal article" date="2021" name="Mol. Ecol. Resour.">
        <title>Apolygus lucorum genome provides insights into omnivorousness and mesophyll feeding.</title>
        <authorList>
            <person name="Liu Y."/>
            <person name="Liu H."/>
            <person name="Wang H."/>
            <person name="Huang T."/>
            <person name="Liu B."/>
            <person name="Yang B."/>
            <person name="Yin L."/>
            <person name="Li B."/>
            <person name="Zhang Y."/>
            <person name="Zhang S."/>
            <person name="Jiang F."/>
            <person name="Zhang X."/>
            <person name="Ren Y."/>
            <person name="Wang B."/>
            <person name="Wang S."/>
            <person name="Lu Y."/>
            <person name="Wu K."/>
            <person name="Fan W."/>
            <person name="Wang G."/>
        </authorList>
    </citation>
    <scope>NUCLEOTIDE SEQUENCE</scope>
    <source>
        <strain evidence="1">12Hb</strain>
    </source>
</reference>
<keyword evidence="2" id="KW-1185">Reference proteome</keyword>